<sequence length="282" mass="31839">MPDNNKTYQYKKIAEAIAFIDDNHKGQPSLDAIAEHVNLSPFHFQRLFKEWVGISPKKYLKFISSNYAKSLLRKKESNLFDTAFEMGLSGTGRLHDMFVTIEGMTPGEYKNGGSSLIINYSFAETPFGEIIVAATNKGICHMAFSENNVLAFEELQAIFPNAIFNQKVDKFQQDALFIFRNDWTNLNEIKLHLKGTKFQLKVWEALLSIPYGNLSTYGEIAEAIQHPKASRAVGTAIGNNPIAYLIPCHRVIQKSGKFGGYHWNPTRKKAIIGWEASILENE</sequence>
<dbReference type="InterPro" id="IPR001497">
    <property type="entry name" value="MethylDNA_cys_MeTrfase_AS"/>
</dbReference>
<dbReference type="InterPro" id="IPR009057">
    <property type="entry name" value="Homeodomain-like_sf"/>
</dbReference>
<keyword evidence="5 12" id="KW-0808">Transferase</keyword>
<dbReference type="GO" id="GO:0032259">
    <property type="term" value="P:methylation"/>
    <property type="evidence" value="ECO:0007669"/>
    <property type="project" value="UniProtKB-KW"/>
</dbReference>
<proteinExistence type="inferred from homology"/>
<evidence type="ECO:0000256" key="7">
    <source>
        <dbReference type="ARBA" id="ARBA00023015"/>
    </source>
</evidence>
<dbReference type="PANTHER" id="PTHR10815">
    <property type="entry name" value="METHYLATED-DNA--PROTEIN-CYSTEINE METHYLTRANSFERASE"/>
    <property type="match status" value="1"/>
</dbReference>
<evidence type="ECO:0000256" key="4">
    <source>
        <dbReference type="ARBA" id="ARBA00022603"/>
    </source>
</evidence>
<comment type="similarity">
    <text evidence="2">Belongs to the MGMT family.</text>
</comment>
<evidence type="ECO:0000256" key="8">
    <source>
        <dbReference type="ARBA" id="ARBA00023163"/>
    </source>
</evidence>
<organism evidence="12 13">
    <name type="scientific">Marinifilum breve</name>
    <dbReference type="NCBI Taxonomy" id="2184082"/>
    <lineage>
        <taxon>Bacteria</taxon>
        <taxon>Pseudomonadati</taxon>
        <taxon>Bacteroidota</taxon>
        <taxon>Bacteroidia</taxon>
        <taxon>Marinilabiliales</taxon>
        <taxon>Marinifilaceae</taxon>
    </lineage>
</organism>
<dbReference type="InterPro" id="IPR018060">
    <property type="entry name" value="HTH_AraC"/>
</dbReference>
<keyword evidence="9" id="KW-0234">DNA repair</keyword>
<dbReference type="PANTHER" id="PTHR10815:SF13">
    <property type="entry name" value="METHYLATED-DNA--PROTEIN-CYSTEINE METHYLTRANSFERASE"/>
    <property type="match status" value="1"/>
</dbReference>
<gene>
    <name evidence="12" type="ORF">DF185_07075</name>
</gene>
<dbReference type="Gene3D" id="1.10.10.10">
    <property type="entry name" value="Winged helix-like DNA-binding domain superfamily/Winged helix DNA-binding domain"/>
    <property type="match status" value="1"/>
</dbReference>
<evidence type="ECO:0000313" key="13">
    <source>
        <dbReference type="Proteomes" id="UP000248079"/>
    </source>
</evidence>
<dbReference type="GO" id="GO:0003908">
    <property type="term" value="F:methylated-DNA-[protein]-cysteine S-methyltransferase activity"/>
    <property type="evidence" value="ECO:0007669"/>
    <property type="project" value="UniProtKB-EC"/>
</dbReference>
<evidence type="ECO:0000259" key="11">
    <source>
        <dbReference type="PROSITE" id="PS01124"/>
    </source>
</evidence>
<dbReference type="InterPro" id="IPR036388">
    <property type="entry name" value="WH-like_DNA-bd_sf"/>
</dbReference>
<comment type="caution">
    <text evidence="12">The sequence shown here is derived from an EMBL/GenBank/DDBJ whole genome shotgun (WGS) entry which is preliminary data.</text>
</comment>
<evidence type="ECO:0000256" key="9">
    <source>
        <dbReference type="ARBA" id="ARBA00023204"/>
    </source>
</evidence>
<dbReference type="InterPro" id="IPR036631">
    <property type="entry name" value="MGMT_N_sf"/>
</dbReference>
<keyword evidence="6" id="KW-0227">DNA damage</keyword>
<dbReference type="InterPro" id="IPR008332">
    <property type="entry name" value="MethylG_MeTrfase_N"/>
</dbReference>
<dbReference type="Gene3D" id="3.30.160.70">
    <property type="entry name" value="Methylated DNA-protein cysteine methyltransferase domain"/>
    <property type="match status" value="1"/>
</dbReference>
<accession>A0A2V4AEA1</accession>
<dbReference type="Proteomes" id="UP000248079">
    <property type="component" value="Unassembled WGS sequence"/>
</dbReference>
<dbReference type="FunFam" id="1.10.10.10:FF:000214">
    <property type="entry name" value="Methylated-DNA--protein-cysteine methyltransferase"/>
    <property type="match status" value="1"/>
</dbReference>
<keyword evidence="8" id="KW-0804">Transcription</keyword>
<reference evidence="12 13" key="1">
    <citation type="submission" date="2018-05" db="EMBL/GenBank/DDBJ databases">
        <title>Marinifilum breve JC075T sp. nov., a marine bacterium isolated from Yongle Blue Hole in the South China Sea.</title>
        <authorList>
            <person name="Fu T."/>
        </authorList>
    </citation>
    <scope>NUCLEOTIDE SEQUENCE [LARGE SCALE GENOMIC DNA]</scope>
    <source>
        <strain evidence="12 13">JC075</strain>
    </source>
</reference>
<dbReference type="EMBL" id="QFLI01000002">
    <property type="protein sequence ID" value="PXY02404.1"/>
    <property type="molecule type" value="Genomic_DNA"/>
</dbReference>
<keyword evidence="7" id="KW-0805">Transcription regulation</keyword>
<evidence type="ECO:0000256" key="5">
    <source>
        <dbReference type="ARBA" id="ARBA00022679"/>
    </source>
</evidence>
<dbReference type="InterPro" id="IPR014048">
    <property type="entry name" value="MethylDNA_cys_MeTrfase_DNA-bd"/>
</dbReference>
<feature type="domain" description="HTH araC/xylS-type" evidence="11">
    <location>
        <begin position="14"/>
        <end position="112"/>
    </location>
</feature>
<dbReference type="Pfam" id="PF01035">
    <property type="entry name" value="DNA_binding_1"/>
    <property type="match status" value="1"/>
</dbReference>
<dbReference type="GO" id="GO:0003700">
    <property type="term" value="F:DNA-binding transcription factor activity"/>
    <property type="evidence" value="ECO:0007669"/>
    <property type="project" value="InterPro"/>
</dbReference>
<dbReference type="Gene3D" id="1.10.10.60">
    <property type="entry name" value="Homeodomain-like"/>
    <property type="match status" value="1"/>
</dbReference>
<evidence type="ECO:0000256" key="1">
    <source>
        <dbReference type="ARBA" id="ARBA00001286"/>
    </source>
</evidence>
<comment type="catalytic activity">
    <reaction evidence="10">
        <text>a 6-O-methyl-2'-deoxyguanosine in DNA + L-cysteinyl-[protein] = S-methyl-L-cysteinyl-[protein] + a 2'-deoxyguanosine in DNA</text>
        <dbReference type="Rhea" id="RHEA:24000"/>
        <dbReference type="Rhea" id="RHEA-COMP:10131"/>
        <dbReference type="Rhea" id="RHEA-COMP:10132"/>
        <dbReference type="Rhea" id="RHEA-COMP:11367"/>
        <dbReference type="Rhea" id="RHEA-COMP:11368"/>
        <dbReference type="ChEBI" id="CHEBI:29950"/>
        <dbReference type="ChEBI" id="CHEBI:82612"/>
        <dbReference type="ChEBI" id="CHEBI:85445"/>
        <dbReference type="ChEBI" id="CHEBI:85448"/>
        <dbReference type="EC" id="2.1.1.63"/>
    </reaction>
</comment>
<name>A0A2V4AEA1_9BACT</name>
<dbReference type="PROSITE" id="PS01124">
    <property type="entry name" value="HTH_ARAC_FAMILY_2"/>
    <property type="match status" value="1"/>
</dbReference>
<dbReference type="Pfam" id="PF02870">
    <property type="entry name" value="Methyltransf_1N"/>
    <property type="match status" value="1"/>
</dbReference>
<dbReference type="SMART" id="SM00342">
    <property type="entry name" value="HTH_ARAC"/>
    <property type="match status" value="1"/>
</dbReference>
<keyword evidence="13" id="KW-1185">Reference proteome</keyword>
<dbReference type="AlphaFoldDB" id="A0A2V4AEA1"/>
<evidence type="ECO:0000256" key="2">
    <source>
        <dbReference type="ARBA" id="ARBA00008711"/>
    </source>
</evidence>
<evidence type="ECO:0000313" key="12">
    <source>
        <dbReference type="EMBL" id="PXY02404.1"/>
    </source>
</evidence>
<dbReference type="RefSeq" id="WP_110360037.1">
    <property type="nucleotide sequence ID" value="NZ_QFLI01000002.1"/>
</dbReference>
<evidence type="ECO:0000256" key="3">
    <source>
        <dbReference type="ARBA" id="ARBA00011918"/>
    </source>
</evidence>
<dbReference type="CDD" id="cd06445">
    <property type="entry name" value="ATase"/>
    <property type="match status" value="1"/>
</dbReference>
<dbReference type="SUPFAM" id="SSF53155">
    <property type="entry name" value="Methylated DNA-protein cysteine methyltransferase domain"/>
    <property type="match status" value="1"/>
</dbReference>
<evidence type="ECO:0000256" key="6">
    <source>
        <dbReference type="ARBA" id="ARBA00022763"/>
    </source>
</evidence>
<dbReference type="OrthoDB" id="9802228at2"/>
<dbReference type="PROSITE" id="PS00374">
    <property type="entry name" value="MGMT"/>
    <property type="match status" value="1"/>
</dbReference>
<dbReference type="GO" id="GO:0006281">
    <property type="term" value="P:DNA repair"/>
    <property type="evidence" value="ECO:0007669"/>
    <property type="project" value="UniProtKB-KW"/>
</dbReference>
<protein>
    <recommendedName>
        <fullName evidence="3">methylated-DNA--[protein]-cysteine S-methyltransferase</fullName>
        <ecNumber evidence="3">2.1.1.63</ecNumber>
    </recommendedName>
</protein>
<comment type="catalytic activity">
    <reaction evidence="1">
        <text>a 4-O-methyl-thymidine in DNA + L-cysteinyl-[protein] = a thymidine in DNA + S-methyl-L-cysteinyl-[protein]</text>
        <dbReference type="Rhea" id="RHEA:53428"/>
        <dbReference type="Rhea" id="RHEA-COMP:10131"/>
        <dbReference type="Rhea" id="RHEA-COMP:10132"/>
        <dbReference type="Rhea" id="RHEA-COMP:13555"/>
        <dbReference type="Rhea" id="RHEA-COMP:13556"/>
        <dbReference type="ChEBI" id="CHEBI:29950"/>
        <dbReference type="ChEBI" id="CHEBI:82612"/>
        <dbReference type="ChEBI" id="CHEBI:137386"/>
        <dbReference type="ChEBI" id="CHEBI:137387"/>
        <dbReference type="EC" id="2.1.1.63"/>
    </reaction>
</comment>
<dbReference type="SUPFAM" id="SSF46767">
    <property type="entry name" value="Methylated DNA-protein cysteine methyltransferase, C-terminal domain"/>
    <property type="match status" value="1"/>
</dbReference>
<dbReference type="NCBIfam" id="TIGR00589">
    <property type="entry name" value="ogt"/>
    <property type="match status" value="1"/>
</dbReference>
<evidence type="ECO:0000256" key="10">
    <source>
        <dbReference type="ARBA" id="ARBA00049348"/>
    </source>
</evidence>
<dbReference type="Pfam" id="PF12833">
    <property type="entry name" value="HTH_18"/>
    <property type="match status" value="1"/>
</dbReference>
<dbReference type="GO" id="GO:0043565">
    <property type="term" value="F:sequence-specific DNA binding"/>
    <property type="evidence" value="ECO:0007669"/>
    <property type="project" value="InterPro"/>
</dbReference>
<dbReference type="SUPFAM" id="SSF46689">
    <property type="entry name" value="Homeodomain-like"/>
    <property type="match status" value="1"/>
</dbReference>
<keyword evidence="4 12" id="KW-0489">Methyltransferase</keyword>
<dbReference type="EC" id="2.1.1.63" evidence="3"/>
<dbReference type="InterPro" id="IPR036217">
    <property type="entry name" value="MethylDNA_cys_MeTrfase_DNAb"/>
</dbReference>